<evidence type="ECO:0000259" key="1">
    <source>
        <dbReference type="PROSITE" id="PS50072"/>
    </source>
</evidence>
<organism evidence="2 3">
    <name type="scientific">Ancylostoma ceylanicum</name>
    <dbReference type="NCBI Taxonomy" id="53326"/>
    <lineage>
        <taxon>Eukaryota</taxon>
        <taxon>Metazoa</taxon>
        <taxon>Ecdysozoa</taxon>
        <taxon>Nematoda</taxon>
        <taxon>Chromadorea</taxon>
        <taxon>Rhabditida</taxon>
        <taxon>Rhabditina</taxon>
        <taxon>Rhabditomorpha</taxon>
        <taxon>Strongyloidea</taxon>
        <taxon>Ancylostomatidae</taxon>
        <taxon>Ancylostomatinae</taxon>
        <taxon>Ancylostoma</taxon>
    </lineage>
</organism>
<dbReference type="Proteomes" id="UP000024635">
    <property type="component" value="Unassembled WGS sequence"/>
</dbReference>
<dbReference type="InterPro" id="IPR029000">
    <property type="entry name" value="Cyclophilin-like_dom_sf"/>
</dbReference>
<keyword evidence="3" id="KW-1185">Reference proteome</keyword>
<dbReference type="AlphaFoldDB" id="A0A016UW82"/>
<feature type="domain" description="PPIase cyclophilin-type" evidence="1">
    <location>
        <begin position="78"/>
        <end position="239"/>
    </location>
</feature>
<proteinExistence type="predicted"/>
<comment type="caution">
    <text evidence="2">The sequence shown here is derived from an EMBL/GenBank/DDBJ whole genome shotgun (WGS) entry which is preliminary data.</text>
</comment>
<dbReference type="Pfam" id="PF00160">
    <property type="entry name" value="Pro_isomerase"/>
    <property type="match status" value="1"/>
</dbReference>
<name>A0A016UW82_9BILA</name>
<dbReference type="PROSITE" id="PS50072">
    <property type="entry name" value="CSA_PPIASE_2"/>
    <property type="match status" value="1"/>
</dbReference>
<dbReference type="Gene3D" id="2.40.100.10">
    <property type="entry name" value="Cyclophilin-like"/>
    <property type="match status" value="1"/>
</dbReference>
<dbReference type="GO" id="GO:0003755">
    <property type="term" value="F:peptidyl-prolyl cis-trans isomerase activity"/>
    <property type="evidence" value="ECO:0007669"/>
    <property type="project" value="InterPro"/>
</dbReference>
<sequence>MILRIRRVPSHPRPRWECSGRDRNLILLTTPSLGRVPRMTSLLGLICEATAPVSDMKTRTPIPYCAMDPWVFLEIGYVGGPTIERLEARMDRKASPKLVENFVALCKGDGPSFEMGIRPNFNGAPLFAIDNKRGIISTEDYVLKNGCGGRSATLSGTVYETDIRTGPASAGCIVMLPLDTDATAYNSIFCILTKDVPYIEGKVIGKVTKGFDSLKYIVWKFGTVSGVPKEALEIQGCGQL</sequence>
<protein>
    <recommendedName>
        <fullName evidence="1">PPIase cyclophilin-type domain-containing protein</fullName>
    </recommendedName>
</protein>
<dbReference type="EMBL" id="JARK01001362">
    <property type="protein sequence ID" value="EYC18723.1"/>
    <property type="molecule type" value="Genomic_DNA"/>
</dbReference>
<dbReference type="OrthoDB" id="193499at2759"/>
<dbReference type="InterPro" id="IPR002130">
    <property type="entry name" value="Cyclophilin-type_PPIase_dom"/>
</dbReference>
<reference evidence="3" key="1">
    <citation type="journal article" date="2015" name="Nat. Genet.">
        <title>The genome and transcriptome of the zoonotic hookworm Ancylostoma ceylanicum identify infection-specific gene families.</title>
        <authorList>
            <person name="Schwarz E.M."/>
            <person name="Hu Y."/>
            <person name="Antoshechkin I."/>
            <person name="Miller M.M."/>
            <person name="Sternberg P.W."/>
            <person name="Aroian R.V."/>
        </authorList>
    </citation>
    <scope>NUCLEOTIDE SEQUENCE</scope>
    <source>
        <strain evidence="3">HY135</strain>
    </source>
</reference>
<accession>A0A016UW82</accession>
<evidence type="ECO:0000313" key="2">
    <source>
        <dbReference type="EMBL" id="EYC18723.1"/>
    </source>
</evidence>
<gene>
    <name evidence="2" type="primary">Acey_s0026.g1329</name>
    <name evidence="2" type="synonym">Acey-ZC250.5</name>
    <name evidence="2" type="ORF">Y032_0026g1329</name>
</gene>
<evidence type="ECO:0000313" key="3">
    <source>
        <dbReference type="Proteomes" id="UP000024635"/>
    </source>
</evidence>
<dbReference type="SUPFAM" id="SSF50891">
    <property type="entry name" value="Cyclophilin-like"/>
    <property type="match status" value="1"/>
</dbReference>